<dbReference type="Pfam" id="PF19531">
    <property type="entry name" value="DUF6058"/>
    <property type="match status" value="1"/>
</dbReference>
<dbReference type="Proteomes" id="UP001055658">
    <property type="component" value="Chromosome"/>
</dbReference>
<protein>
    <submittedName>
        <fullName evidence="1">DUF6058 family natural product biosynthesis protein</fullName>
    </submittedName>
</protein>
<evidence type="ECO:0000313" key="2">
    <source>
        <dbReference type="Proteomes" id="UP001055658"/>
    </source>
</evidence>
<proteinExistence type="predicted"/>
<organism evidence="1 2">
    <name type="scientific">Microbulbifer variabilis</name>
    <dbReference type="NCBI Taxonomy" id="266805"/>
    <lineage>
        <taxon>Bacteria</taxon>
        <taxon>Pseudomonadati</taxon>
        <taxon>Pseudomonadota</taxon>
        <taxon>Gammaproteobacteria</taxon>
        <taxon>Cellvibrionales</taxon>
        <taxon>Microbulbiferaceae</taxon>
        <taxon>Microbulbifer</taxon>
    </lineage>
</organism>
<dbReference type="RefSeq" id="WP_252083795.1">
    <property type="nucleotide sequence ID" value="NZ_CP092418.1"/>
</dbReference>
<reference evidence="1" key="1">
    <citation type="submission" date="2022-02" db="EMBL/GenBank/DDBJ databases">
        <title>Coral-associated bacteria.</title>
        <authorList>
            <person name="Tang K."/>
            <person name="Wang X."/>
        </authorList>
    </citation>
    <scope>NUCLEOTIDE SEQUENCE</scope>
    <source>
        <strain evidence="1">SCSIO 43006</strain>
    </source>
</reference>
<gene>
    <name evidence="1" type="ORF">MJO52_20455</name>
</gene>
<evidence type="ECO:0000313" key="1">
    <source>
        <dbReference type="EMBL" id="USD21398.1"/>
    </source>
</evidence>
<keyword evidence="2" id="KW-1185">Reference proteome</keyword>
<sequence length="210" mass="24431">MELIEYLQSHFYSKEELLSLSSLRQEEFVSYQNALVMPKASYTMVLGLQCHSFFGTHNESHNREFYAKGYVSWLKDLRLQNNPKQIFDLFKTRYTDTIYQLKSIGHSCSDIKMNKGLTTHIESEWKHFIDGTYGLCTKSGLPEDIARKELASIVIKELTKEGNLSRIGLQKLQRAVDLLESASSLFAPHERHKSSRQILIHDIRQQFNLR</sequence>
<dbReference type="InterPro" id="IPR045694">
    <property type="entry name" value="DUF6058"/>
</dbReference>
<name>A0ABY4VE19_9GAMM</name>
<dbReference type="EMBL" id="CP092418">
    <property type="protein sequence ID" value="USD21398.1"/>
    <property type="molecule type" value="Genomic_DNA"/>
</dbReference>
<accession>A0ABY4VE19</accession>